<evidence type="ECO:0000313" key="9">
    <source>
        <dbReference type="EMBL" id="RGD74717.1"/>
    </source>
</evidence>
<keyword evidence="3 9" id="KW-0762">Sugar transport</keyword>
<dbReference type="EMBL" id="JABAFR010000001">
    <property type="protein sequence ID" value="NME43387.1"/>
    <property type="molecule type" value="Genomic_DNA"/>
</dbReference>
<evidence type="ECO:0000259" key="7">
    <source>
        <dbReference type="PROSITE" id="PS51093"/>
    </source>
</evidence>
<organism evidence="9 10">
    <name type="scientific">Faecalicoccus pleomorphus</name>
    <dbReference type="NCBI Taxonomy" id="1323"/>
    <lineage>
        <taxon>Bacteria</taxon>
        <taxon>Bacillati</taxon>
        <taxon>Bacillota</taxon>
        <taxon>Erysipelotrichia</taxon>
        <taxon>Erysipelotrichales</taxon>
        <taxon>Erysipelotrichaceae</taxon>
        <taxon>Faecalicoccus</taxon>
    </lineage>
</organism>
<dbReference type="EMBL" id="QUSK01000023">
    <property type="protein sequence ID" value="RGD74717.1"/>
    <property type="molecule type" value="Genomic_DNA"/>
</dbReference>
<dbReference type="Proteomes" id="UP000540014">
    <property type="component" value="Unassembled WGS sequence"/>
</dbReference>
<gene>
    <name evidence="9" type="ORF">DXC78_09900</name>
    <name evidence="8" type="ORF">HF861_00600</name>
</gene>
<comment type="subcellular location">
    <subcellularLocation>
        <location evidence="1">Cytoplasm</location>
    </subcellularLocation>
</comment>
<dbReference type="InterPro" id="IPR001127">
    <property type="entry name" value="PTS_EIIA_1_perm"/>
</dbReference>
<dbReference type="AlphaFoldDB" id="A0A3E3DZK4"/>
<dbReference type="InterPro" id="IPR050890">
    <property type="entry name" value="PTS_EIIA_component"/>
</dbReference>
<keyword evidence="4" id="KW-0808">Transferase</keyword>
<name>A0A3E3DZK4_9FIRM</name>
<dbReference type="PROSITE" id="PS51093">
    <property type="entry name" value="PTS_EIIA_TYPE_1"/>
    <property type="match status" value="1"/>
</dbReference>
<evidence type="ECO:0000256" key="2">
    <source>
        <dbReference type="ARBA" id="ARBA00022448"/>
    </source>
</evidence>
<keyword evidence="2" id="KW-0813">Transport</keyword>
<evidence type="ECO:0000256" key="1">
    <source>
        <dbReference type="ARBA" id="ARBA00004496"/>
    </source>
</evidence>
<dbReference type="GO" id="GO:0005737">
    <property type="term" value="C:cytoplasm"/>
    <property type="evidence" value="ECO:0007669"/>
    <property type="project" value="UniProtKB-SubCell"/>
</dbReference>
<dbReference type="Proteomes" id="UP000260721">
    <property type="component" value="Unassembled WGS sequence"/>
</dbReference>
<evidence type="ECO:0000256" key="4">
    <source>
        <dbReference type="ARBA" id="ARBA00022679"/>
    </source>
</evidence>
<keyword evidence="6" id="KW-0418">Kinase</keyword>
<proteinExistence type="predicted"/>
<dbReference type="PANTHER" id="PTHR45008">
    <property type="entry name" value="PTS SYSTEM GLUCOSE-SPECIFIC EIIA COMPONENT"/>
    <property type="match status" value="1"/>
</dbReference>
<sequence>MFGFKKNKECVLYSPVNGKTISLEEVPDKVFASKMMGDGIAFELNDVNLYAPCDGELTMVAHTFHAYGFKARNGAEILIHVGLDTVNLNGQGFICVKEKGSKVSVGELIAKVDLDFMKEKGINLITPMVITNSADYKFHCIEPNKVVHAKDDKVIYFE</sequence>
<accession>A0A3E3DZK4</accession>
<keyword evidence="5" id="KW-0598">Phosphotransferase system</keyword>
<dbReference type="PANTHER" id="PTHR45008:SF1">
    <property type="entry name" value="PTS SYSTEM GLUCOSE-SPECIFIC EIIA COMPONENT"/>
    <property type="match status" value="1"/>
</dbReference>
<evidence type="ECO:0000256" key="6">
    <source>
        <dbReference type="ARBA" id="ARBA00022777"/>
    </source>
</evidence>
<protein>
    <submittedName>
        <fullName evidence="9">PTS glucose transporter subunit IIA</fullName>
    </submittedName>
</protein>
<dbReference type="PROSITE" id="PS00371">
    <property type="entry name" value="PTS_EIIA_TYPE_1_HIS"/>
    <property type="match status" value="1"/>
</dbReference>
<evidence type="ECO:0000313" key="10">
    <source>
        <dbReference type="Proteomes" id="UP000260721"/>
    </source>
</evidence>
<dbReference type="SUPFAM" id="SSF51261">
    <property type="entry name" value="Duplicated hybrid motif"/>
    <property type="match status" value="1"/>
</dbReference>
<reference evidence="8 11" key="2">
    <citation type="submission" date="2020-04" db="EMBL/GenBank/DDBJ databases">
        <authorList>
            <person name="Hitch T.C.A."/>
            <person name="Wylensek D."/>
            <person name="Clavel T."/>
        </authorList>
    </citation>
    <scope>NUCLEOTIDE SEQUENCE [LARGE SCALE GENOMIC DNA]</scope>
    <source>
        <strain evidence="8 11">BSM-383-APC-22F</strain>
    </source>
</reference>
<evidence type="ECO:0000256" key="3">
    <source>
        <dbReference type="ARBA" id="ARBA00022597"/>
    </source>
</evidence>
<dbReference type="GO" id="GO:0016301">
    <property type="term" value="F:kinase activity"/>
    <property type="evidence" value="ECO:0007669"/>
    <property type="project" value="UniProtKB-KW"/>
</dbReference>
<dbReference type="InterPro" id="IPR011055">
    <property type="entry name" value="Dup_hybrid_motif"/>
</dbReference>
<dbReference type="NCBIfam" id="TIGR00830">
    <property type="entry name" value="PTBA"/>
    <property type="match status" value="1"/>
</dbReference>
<evidence type="ECO:0000313" key="8">
    <source>
        <dbReference type="EMBL" id="NME43387.1"/>
    </source>
</evidence>
<dbReference type="GO" id="GO:0009401">
    <property type="term" value="P:phosphoenolpyruvate-dependent sugar phosphotransferase system"/>
    <property type="evidence" value="ECO:0007669"/>
    <property type="project" value="UniProtKB-KW"/>
</dbReference>
<evidence type="ECO:0000256" key="5">
    <source>
        <dbReference type="ARBA" id="ARBA00022683"/>
    </source>
</evidence>
<feature type="domain" description="PTS EIIA type-1" evidence="7">
    <location>
        <begin position="28"/>
        <end position="132"/>
    </location>
</feature>
<dbReference type="Pfam" id="PF00358">
    <property type="entry name" value="PTS_EIIA_1"/>
    <property type="match status" value="1"/>
</dbReference>
<dbReference type="FunFam" id="2.70.70.10:FF:000001">
    <property type="entry name" value="PTS system glucose-specific IIA component"/>
    <property type="match status" value="1"/>
</dbReference>
<comment type="caution">
    <text evidence="9">The sequence shown here is derived from an EMBL/GenBank/DDBJ whole genome shotgun (WGS) entry which is preliminary data.</text>
</comment>
<dbReference type="Gene3D" id="2.70.70.10">
    <property type="entry name" value="Glucose Permease (Domain IIA)"/>
    <property type="match status" value="1"/>
</dbReference>
<reference evidence="9 10" key="1">
    <citation type="submission" date="2018-08" db="EMBL/GenBank/DDBJ databases">
        <title>A genome reference for cultivated species of the human gut microbiota.</title>
        <authorList>
            <person name="Zou Y."/>
            <person name="Xue W."/>
            <person name="Luo G."/>
        </authorList>
    </citation>
    <scope>NUCLEOTIDE SEQUENCE [LARGE SCALE GENOMIC DNA]</scope>
    <source>
        <strain evidence="9 10">TF08-11</strain>
    </source>
</reference>
<evidence type="ECO:0000313" key="11">
    <source>
        <dbReference type="Proteomes" id="UP000540014"/>
    </source>
</evidence>
<dbReference type="RefSeq" id="WP_117446881.1">
    <property type="nucleotide sequence ID" value="NZ_CALCIP010000037.1"/>
</dbReference>